<evidence type="ECO:0008006" key="4">
    <source>
        <dbReference type="Google" id="ProtNLM"/>
    </source>
</evidence>
<gene>
    <name evidence="3" type="ORF">S06H3_22518</name>
</gene>
<dbReference type="Gene3D" id="3.10.129.10">
    <property type="entry name" value="Hotdog Thioesterase"/>
    <property type="match status" value="1"/>
</dbReference>
<name>X1L7T9_9ZZZZ</name>
<evidence type="ECO:0000313" key="3">
    <source>
        <dbReference type="EMBL" id="GAI15098.1"/>
    </source>
</evidence>
<dbReference type="Pfam" id="PF13279">
    <property type="entry name" value="4HBT_2"/>
    <property type="match status" value="1"/>
</dbReference>
<accession>X1L7T9</accession>
<comment type="caution">
    <text evidence="3">The sequence shown here is derived from an EMBL/GenBank/DDBJ whole genome shotgun (WGS) entry which is preliminary data.</text>
</comment>
<reference evidence="3" key="1">
    <citation type="journal article" date="2014" name="Front. Microbiol.">
        <title>High frequency of phylogenetically diverse reductive dehalogenase-homologous genes in deep subseafloor sedimentary metagenomes.</title>
        <authorList>
            <person name="Kawai M."/>
            <person name="Futagami T."/>
            <person name="Toyoda A."/>
            <person name="Takaki Y."/>
            <person name="Nishi S."/>
            <person name="Hori S."/>
            <person name="Arai W."/>
            <person name="Tsubouchi T."/>
            <person name="Morono Y."/>
            <person name="Uchiyama I."/>
            <person name="Ito T."/>
            <person name="Fujiyama A."/>
            <person name="Inagaki F."/>
            <person name="Takami H."/>
        </authorList>
    </citation>
    <scope>NUCLEOTIDE SEQUENCE</scope>
    <source>
        <strain evidence="3">Expedition CK06-06</strain>
    </source>
</reference>
<evidence type="ECO:0000256" key="1">
    <source>
        <dbReference type="ARBA" id="ARBA00005953"/>
    </source>
</evidence>
<dbReference type="CDD" id="cd00586">
    <property type="entry name" value="4HBT"/>
    <property type="match status" value="1"/>
</dbReference>
<dbReference type="InterPro" id="IPR006684">
    <property type="entry name" value="YbgC/YbaW"/>
</dbReference>
<dbReference type="GO" id="GO:0047617">
    <property type="term" value="F:fatty acyl-CoA hydrolase activity"/>
    <property type="evidence" value="ECO:0007669"/>
    <property type="project" value="TreeGrafter"/>
</dbReference>
<keyword evidence="2" id="KW-0378">Hydrolase</keyword>
<dbReference type="EMBL" id="BARV01012052">
    <property type="protein sequence ID" value="GAI15098.1"/>
    <property type="molecule type" value="Genomic_DNA"/>
</dbReference>
<dbReference type="InterPro" id="IPR050563">
    <property type="entry name" value="4-hydroxybenzoyl-CoA_TE"/>
</dbReference>
<sequence>MEIEDYTEVHVRAEDVDFMSIVHFNEYLNYFDFGFVSITSKLNFNVFESVKNGIVFPVKKVEIEYANSAIFGDIIKVHSRLLKIGNTSMTFAHECYRKSDNVLLTKGVMVRLIMDMNTNKLIKITEFFKHLI</sequence>
<dbReference type="AlphaFoldDB" id="X1L7T9"/>
<protein>
    <recommendedName>
        <fullName evidence="4">Thioesterase domain-containing protein</fullName>
    </recommendedName>
</protein>
<evidence type="ECO:0000256" key="2">
    <source>
        <dbReference type="ARBA" id="ARBA00022801"/>
    </source>
</evidence>
<dbReference type="PIRSF" id="PIRSF003230">
    <property type="entry name" value="YbgC"/>
    <property type="match status" value="1"/>
</dbReference>
<dbReference type="SUPFAM" id="SSF54637">
    <property type="entry name" value="Thioesterase/thiol ester dehydrase-isomerase"/>
    <property type="match status" value="1"/>
</dbReference>
<organism evidence="3">
    <name type="scientific">marine sediment metagenome</name>
    <dbReference type="NCBI Taxonomy" id="412755"/>
    <lineage>
        <taxon>unclassified sequences</taxon>
        <taxon>metagenomes</taxon>
        <taxon>ecological metagenomes</taxon>
    </lineage>
</organism>
<dbReference type="PANTHER" id="PTHR31793:SF27">
    <property type="entry name" value="NOVEL THIOESTERASE SUPERFAMILY DOMAIN AND SAPOSIN A-TYPE DOMAIN CONTAINING PROTEIN (0610012H03RIK)"/>
    <property type="match status" value="1"/>
</dbReference>
<dbReference type="PANTHER" id="PTHR31793">
    <property type="entry name" value="4-HYDROXYBENZOYL-COA THIOESTERASE FAMILY MEMBER"/>
    <property type="match status" value="1"/>
</dbReference>
<dbReference type="InterPro" id="IPR029069">
    <property type="entry name" value="HotDog_dom_sf"/>
</dbReference>
<comment type="similarity">
    <text evidence="1">Belongs to the 4-hydroxybenzoyl-CoA thioesterase family.</text>
</comment>
<proteinExistence type="inferred from homology"/>